<dbReference type="EMBL" id="KV441002">
    <property type="protein sequence ID" value="OAD66497.1"/>
    <property type="molecule type" value="Genomic_DNA"/>
</dbReference>
<dbReference type="OrthoDB" id="10452874at2759"/>
<dbReference type="Proteomes" id="UP000077315">
    <property type="component" value="Unassembled WGS sequence"/>
</dbReference>
<keyword evidence="1" id="KW-0732">Signal</keyword>
<name>A0A167JQC4_PHYB8</name>
<dbReference type="AlphaFoldDB" id="A0A167JQC4"/>
<dbReference type="VEuPathDB" id="FungiDB:PHYBLDRAFT_152303"/>
<evidence type="ECO:0000313" key="3">
    <source>
        <dbReference type="Proteomes" id="UP000077315"/>
    </source>
</evidence>
<accession>A0A167JQC4</accession>
<proteinExistence type="predicted"/>
<dbReference type="InParanoid" id="A0A167JQC4"/>
<sequence length="326" mass="36737">MLYPVVTFALACLVLAEAAPAHHSTLASSASAASTLVPDANSHTDTLIPWSTIDSIIIEDIPIVPMQEIDPAIFVPNHAVDRVLYRHQRINKIQGTPISEPSHQRVSDYITNPEIMVPVPEYLIEKRVGTAEIKSADSQEKHKTSIKSMVAGLFDDILEDEEDELLEELEKDHDHTRIFVGMDDKGNRNRVRVPVPDFFDEDEDEDRYEYEYEYEYRDQDQNADQERVKDQDKDFGRSFVRVNDGSSAKINQSKTSGNGHRVEHTVYVSNKGGSKAGQDTVLSMNDRGQVIRMTIPHGDTVRDIVKTSDMPLIDVMDDINGNVLLF</sequence>
<evidence type="ECO:0000256" key="1">
    <source>
        <dbReference type="SAM" id="SignalP"/>
    </source>
</evidence>
<dbReference type="GeneID" id="28993790"/>
<dbReference type="RefSeq" id="XP_018284537.1">
    <property type="nucleotide sequence ID" value="XM_018432884.1"/>
</dbReference>
<reference evidence="3" key="1">
    <citation type="submission" date="2015-06" db="EMBL/GenBank/DDBJ databases">
        <title>Expansion of signal transduction pathways in fungi by whole-genome duplication.</title>
        <authorList>
            <consortium name="DOE Joint Genome Institute"/>
            <person name="Corrochano L.M."/>
            <person name="Kuo A."/>
            <person name="Marcet-Houben M."/>
            <person name="Polaino S."/>
            <person name="Salamov A."/>
            <person name="Villalobos J.M."/>
            <person name="Alvarez M.I."/>
            <person name="Avalos J."/>
            <person name="Benito E.P."/>
            <person name="Benoit I."/>
            <person name="Burger G."/>
            <person name="Camino L.P."/>
            <person name="Canovas D."/>
            <person name="Cerda-Olmedo E."/>
            <person name="Cheng J.-F."/>
            <person name="Dominguez A."/>
            <person name="Elias M."/>
            <person name="Eslava A.P."/>
            <person name="Glaser F."/>
            <person name="Grimwood J."/>
            <person name="Gutierrez G."/>
            <person name="Heitman J."/>
            <person name="Henrissat B."/>
            <person name="Iturriaga E.A."/>
            <person name="Lang B.F."/>
            <person name="Lavin J.L."/>
            <person name="Lee S."/>
            <person name="Li W."/>
            <person name="Lindquist E."/>
            <person name="Lopez-Garcia S."/>
            <person name="Luque E.M."/>
            <person name="Marcos A.T."/>
            <person name="Martin J."/>
            <person name="McCluskey K."/>
            <person name="Medina H.R."/>
            <person name="Miralles-Duran A."/>
            <person name="Miyazaki A."/>
            <person name="Munoz-Torres E."/>
            <person name="Oguiza J.A."/>
            <person name="Ohm R."/>
            <person name="Olmedo M."/>
            <person name="Orejas M."/>
            <person name="Ortiz-Castellanos L."/>
            <person name="Pisabarro A.G."/>
            <person name="Rodriguez-Romero J."/>
            <person name="Ruiz-Herrera J."/>
            <person name="Ruiz-Vazquez R."/>
            <person name="Sanz C."/>
            <person name="Schackwitz W."/>
            <person name="Schmutz J."/>
            <person name="Shahriari M."/>
            <person name="Shelest E."/>
            <person name="Silva-Franco F."/>
            <person name="Soanes D."/>
            <person name="Syed K."/>
            <person name="Tagua V.G."/>
            <person name="Talbot N.J."/>
            <person name="Thon M."/>
            <person name="De vries R.P."/>
            <person name="Wiebenga A."/>
            <person name="Yadav J.S."/>
            <person name="Braun E.L."/>
            <person name="Baker S."/>
            <person name="Garre V."/>
            <person name="Horwitz B."/>
            <person name="Torres-Martinez S."/>
            <person name="Idnurm A."/>
            <person name="Herrera-Estrella A."/>
            <person name="Gabaldon T."/>
            <person name="Grigoriev I.V."/>
        </authorList>
    </citation>
    <scope>NUCLEOTIDE SEQUENCE [LARGE SCALE GENOMIC DNA]</scope>
    <source>
        <strain evidence="3">NRRL 1555(-)</strain>
    </source>
</reference>
<protein>
    <submittedName>
        <fullName evidence="2">Uncharacterized protein</fullName>
    </submittedName>
</protein>
<gene>
    <name evidence="2" type="ORF">PHYBLDRAFT_152303</name>
</gene>
<evidence type="ECO:0000313" key="2">
    <source>
        <dbReference type="EMBL" id="OAD66497.1"/>
    </source>
</evidence>
<feature type="signal peptide" evidence="1">
    <location>
        <begin position="1"/>
        <end position="18"/>
    </location>
</feature>
<organism evidence="2 3">
    <name type="scientific">Phycomyces blakesleeanus (strain ATCC 8743b / DSM 1359 / FGSC 10004 / NBRC 33097 / NRRL 1555)</name>
    <dbReference type="NCBI Taxonomy" id="763407"/>
    <lineage>
        <taxon>Eukaryota</taxon>
        <taxon>Fungi</taxon>
        <taxon>Fungi incertae sedis</taxon>
        <taxon>Mucoromycota</taxon>
        <taxon>Mucoromycotina</taxon>
        <taxon>Mucoromycetes</taxon>
        <taxon>Mucorales</taxon>
        <taxon>Phycomycetaceae</taxon>
        <taxon>Phycomyces</taxon>
    </lineage>
</organism>
<feature type="chain" id="PRO_5007888960" evidence="1">
    <location>
        <begin position="19"/>
        <end position="326"/>
    </location>
</feature>
<keyword evidence="3" id="KW-1185">Reference proteome</keyword>